<dbReference type="EMBL" id="JALJOQ010000027">
    <property type="protein sequence ID" value="KAK9808074.1"/>
    <property type="molecule type" value="Genomic_DNA"/>
</dbReference>
<comment type="caution">
    <text evidence="1">The sequence shown here is derived from an EMBL/GenBank/DDBJ whole genome shotgun (WGS) entry which is preliminary data.</text>
</comment>
<name>A0AAW1PEB5_9CHLO</name>
<proteinExistence type="predicted"/>
<protein>
    <submittedName>
        <fullName evidence="1">Uncharacterized protein</fullName>
    </submittedName>
</protein>
<dbReference type="AlphaFoldDB" id="A0AAW1PEB5"/>
<gene>
    <name evidence="1" type="ORF">WJX73_003032</name>
</gene>
<reference evidence="1 2" key="1">
    <citation type="journal article" date="2024" name="Nat. Commun.">
        <title>Phylogenomics reveals the evolutionary origins of lichenization in chlorophyte algae.</title>
        <authorList>
            <person name="Puginier C."/>
            <person name="Libourel C."/>
            <person name="Otte J."/>
            <person name="Skaloud P."/>
            <person name="Haon M."/>
            <person name="Grisel S."/>
            <person name="Petersen M."/>
            <person name="Berrin J.G."/>
            <person name="Delaux P.M."/>
            <person name="Dal Grande F."/>
            <person name="Keller J."/>
        </authorList>
    </citation>
    <scope>NUCLEOTIDE SEQUENCE [LARGE SCALE GENOMIC DNA]</scope>
    <source>
        <strain evidence="1 2">SAG 2036</strain>
    </source>
</reference>
<accession>A0AAW1PEB5</accession>
<dbReference type="Proteomes" id="UP001465755">
    <property type="component" value="Unassembled WGS sequence"/>
</dbReference>
<keyword evidence="2" id="KW-1185">Reference proteome</keyword>
<organism evidence="1 2">
    <name type="scientific">Symbiochloris irregularis</name>
    <dbReference type="NCBI Taxonomy" id="706552"/>
    <lineage>
        <taxon>Eukaryota</taxon>
        <taxon>Viridiplantae</taxon>
        <taxon>Chlorophyta</taxon>
        <taxon>core chlorophytes</taxon>
        <taxon>Trebouxiophyceae</taxon>
        <taxon>Trebouxiales</taxon>
        <taxon>Trebouxiaceae</taxon>
        <taxon>Symbiochloris</taxon>
    </lineage>
</organism>
<sequence length="90" mass="9978">MCPGPLKPQNPNAKPGNVRLIKEEAAMFGTCLARKSWCPGLAVTILFGISFWRYFVTLEDVAHAIASDMRTAKTQGLMHFTNRRVSLVKA</sequence>
<evidence type="ECO:0000313" key="1">
    <source>
        <dbReference type="EMBL" id="KAK9808074.1"/>
    </source>
</evidence>
<evidence type="ECO:0000313" key="2">
    <source>
        <dbReference type="Proteomes" id="UP001465755"/>
    </source>
</evidence>